<accession>A0A4V3XDD2</accession>
<evidence type="ECO:0000259" key="1">
    <source>
        <dbReference type="Pfam" id="PF03992"/>
    </source>
</evidence>
<gene>
    <name evidence="2" type="ORF">EW145_g2132</name>
</gene>
<protein>
    <recommendedName>
        <fullName evidence="1">ABM domain-containing protein</fullName>
    </recommendedName>
</protein>
<feature type="domain" description="ABM" evidence="1">
    <location>
        <begin position="12"/>
        <end position="77"/>
    </location>
</feature>
<dbReference type="InterPro" id="IPR011008">
    <property type="entry name" value="Dimeric_a/b-barrel"/>
</dbReference>
<dbReference type="AlphaFoldDB" id="A0A4V3XDD2"/>
<comment type="caution">
    <text evidence="2">The sequence shown here is derived from an EMBL/GenBank/DDBJ whole genome shotgun (WGS) entry which is preliminary data.</text>
</comment>
<dbReference type="Pfam" id="PF03992">
    <property type="entry name" value="ABM"/>
    <property type="match status" value="1"/>
</dbReference>
<dbReference type="Proteomes" id="UP000308199">
    <property type="component" value="Unassembled WGS sequence"/>
</dbReference>
<keyword evidence="3" id="KW-1185">Reference proteome</keyword>
<name>A0A4V3XDD2_9AGAM</name>
<evidence type="ECO:0000313" key="3">
    <source>
        <dbReference type="Proteomes" id="UP000308199"/>
    </source>
</evidence>
<dbReference type="Gene3D" id="3.30.70.100">
    <property type="match status" value="1"/>
</dbReference>
<reference evidence="2 3" key="1">
    <citation type="submission" date="2019-02" db="EMBL/GenBank/DDBJ databases">
        <title>Genome sequencing of the rare red list fungi Phellinidium pouzarii.</title>
        <authorList>
            <person name="Buettner E."/>
            <person name="Kellner H."/>
        </authorList>
    </citation>
    <scope>NUCLEOTIDE SEQUENCE [LARGE SCALE GENOMIC DNA]</scope>
    <source>
        <strain evidence="2 3">DSM 108285</strain>
    </source>
</reference>
<proteinExistence type="predicted"/>
<sequence>MSLTPDSFTGSFIVSLTVNVKPEKIAEVEKLLHENDTYAKENEPGRLYFYKARSGNTFYCWEKYADKDKFQFHVENNTGLKAFKEKANKLLDGPMKVAFLQEI</sequence>
<dbReference type="EMBL" id="SGPK01000069">
    <property type="protein sequence ID" value="THH09283.1"/>
    <property type="molecule type" value="Genomic_DNA"/>
</dbReference>
<dbReference type="InterPro" id="IPR007138">
    <property type="entry name" value="ABM_dom"/>
</dbReference>
<dbReference type="SUPFAM" id="SSF54909">
    <property type="entry name" value="Dimeric alpha+beta barrel"/>
    <property type="match status" value="1"/>
</dbReference>
<organism evidence="2 3">
    <name type="scientific">Phellinidium pouzarii</name>
    <dbReference type="NCBI Taxonomy" id="167371"/>
    <lineage>
        <taxon>Eukaryota</taxon>
        <taxon>Fungi</taxon>
        <taxon>Dikarya</taxon>
        <taxon>Basidiomycota</taxon>
        <taxon>Agaricomycotina</taxon>
        <taxon>Agaricomycetes</taxon>
        <taxon>Hymenochaetales</taxon>
        <taxon>Hymenochaetaceae</taxon>
        <taxon>Phellinidium</taxon>
    </lineage>
</organism>
<evidence type="ECO:0000313" key="2">
    <source>
        <dbReference type="EMBL" id="THH09283.1"/>
    </source>
</evidence>